<sequence length="229" mass="26474">MSQHSGDERDNIDDGSIPVWISTDSSTFPDQEKSPWHQYSYYPPGSLSNDQLALFKQRTDRDLSSSSESYPAGWFHPEHFDFIWKLKKVSAVCGENWLPTLLDTDEKFRSATFVVVVPTDEVQENYKPASLSPQRSKKNKGWSEEEDQVFLLLVKDQLALRNQKPSLSLYGRKMWANIFDQLEKKKVEPPRTMNACKIHWSKNERKMFNLDVRKPKSESSSLTTSVHGK</sequence>
<dbReference type="EMBL" id="KE145363">
    <property type="protein sequence ID" value="EPE30501.1"/>
    <property type="molecule type" value="Genomic_DNA"/>
</dbReference>
<dbReference type="GeneID" id="19462523"/>
<dbReference type="Gene3D" id="1.10.10.60">
    <property type="entry name" value="Homeodomain-like"/>
    <property type="match status" value="1"/>
</dbReference>
<feature type="region of interest" description="Disordered" evidence="1">
    <location>
        <begin position="1"/>
        <end position="42"/>
    </location>
</feature>
<dbReference type="AlphaFoldDB" id="S3DET9"/>
<organism evidence="3 4">
    <name type="scientific">Glarea lozoyensis (strain ATCC 20868 / MF5171)</name>
    <dbReference type="NCBI Taxonomy" id="1116229"/>
    <lineage>
        <taxon>Eukaryota</taxon>
        <taxon>Fungi</taxon>
        <taxon>Dikarya</taxon>
        <taxon>Ascomycota</taxon>
        <taxon>Pezizomycotina</taxon>
        <taxon>Leotiomycetes</taxon>
        <taxon>Helotiales</taxon>
        <taxon>Helotiaceae</taxon>
        <taxon>Glarea</taxon>
    </lineage>
</organism>
<dbReference type="InterPro" id="IPR001005">
    <property type="entry name" value="SANT/Myb"/>
</dbReference>
<evidence type="ECO:0000256" key="1">
    <source>
        <dbReference type="SAM" id="MobiDB-lite"/>
    </source>
</evidence>
<keyword evidence="4" id="KW-1185">Reference proteome</keyword>
<dbReference type="PROSITE" id="PS50090">
    <property type="entry name" value="MYB_LIKE"/>
    <property type="match status" value="1"/>
</dbReference>
<dbReference type="Proteomes" id="UP000016922">
    <property type="component" value="Unassembled WGS sequence"/>
</dbReference>
<evidence type="ECO:0000313" key="4">
    <source>
        <dbReference type="Proteomes" id="UP000016922"/>
    </source>
</evidence>
<evidence type="ECO:0000313" key="3">
    <source>
        <dbReference type="EMBL" id="EPE30501.1"/>
    </source>
</evidence>
<accession>S3DET9</accession>
<name>S3DET9_GLAL2</name>
<reference evidence="3 4" key="1">
    <citation type="journal article" date="2013" name="BMC Genomics">
        <title>Genomics-driven discovery of the pneumocandin biosynthetic gene cluster in the fungus Glarea lozoyensis.</title>
        <authorList>
            <person name="Chen L."/>
            <person name="Yue Q."/>
            <person name="Zhang X."/>
            <person name="Xiang M."/>
            <person name="Wang C."/>
            <person name="Li S."/>
            <person name="Che Y."/>
            <person name="Ortiz-Lopez F.J."/>
            <person name="Bills G.F."/>
            <person name="Liu X."/>
            <person name="An Z."/>
        </authorList>
    </citation>
    <scope>NUCLEOTIDE SEQUENCE [LARGE SCALE GENOMIC DNA]</scope>
    <source>
        <strain evidence="4">ATCC 20868 / MF5171</strain>
    </source>
</reference>
<evidence type="ECO:0000259" key="2">
    <source>
        <dbReference type="PROSITE" id="PS50090"/>
    </source>
</evidence>
<gene>
    <name evidence="3" type="ORF">GLAREA_03468</name>
</gene>
<dbReference type="CDD" id="cd00167">
    <property type="entry name" value="SANT"/>
    <property type="match status" value="1"/>
</dbReference>
<protein>
    <recommendedName>
        <fullName evidence="2">Myb-like domain-containing protein</fullName>
    </recommendedName>
</protein>
<dbReference type="HOGENOM" id="CLU_1209917_0_0_1"/>
<dbReference type="RefSeq" id="XP_008081912.1">
    <property type="nucleotide sequence ID" value="XM_008083721.1"/>
</dbReference>
<proteinExistence type="predicted"/>
<feature type="domain" description="Myb-like" evidence="2">
    <location>
        <begin position="134"/>
        <end position="204"/>
    </location>
</feature>
<dbReference type="KEGG" id="glz:GLAREA_03468"/>